<dbReference type="InterPro" id="IPR003439">
    <property type="entry name" value="ABC_transporter-like_ATP-bd"/>
</dbReference>
<evidence type="ECO:0000256" key="9">
    <source>
        <dbReference type="ARBA" id="ARBA00034076"/>
    </source>
</evidence>
<evidence type="ECO:0000256" key="4">
    <source>
        <dbReference type="ARBA" id="ARBA00019459"/>
    </source>
</evidence>
<organism evidence="11 12">
    <name type="scientific">Steroidobacter agaridevorans</name>
    <dbReference type="NCBI Taxonomy" id="2695856"/>
    <lineage>
        <taxon>Bacteria</taxon>
        <taxon>Pseudomonadati</taxon>
        <taxon>Pseudomonadota</taxon>
        <taxon>Gammaproteobacteria</taxon>
        <taxon>Steroidobacterales</taxon>
        <taxon>Steroidobacteraceae</taxon>
        <taxon>Steroidobacter</taxon>
    </lineage>
</organism>
<proteinExistence type="inferred from homology"/>
<sequence length="515" mass="56245">MKSLAVEALGIELDFSGVLALRGCDLRVRRGEIHALLGQNGAGKSTLLKILNGVHPREAFRGVLKIDGRPVAFHSPAHARLQGVGFVPQEIEVIENLSVAENIFCGQLRAGRGPLIPWRTIEERARQLLADLGLSFSPQALVASLSAAQRHLVMIARALVAHPSVLLLDEPTASLTSVEIERLFAVLRRLKGRSTTIIYITHRLPEVLSLCDRASVLRDGVIAEEFERNEFDIHRLHDAMTGYKVATQFPPLKPPSGGPTVLKLESFSVTQNGRPRVREISFELHRGEILGIAGLLGAGRTELLSAIYGHLPHTGKIYVDGHERSIRSSRDARALGIGLLTEDRKRDGLLFNLPLRANITAGNLHLLSKAGFVRASAERNHVLHTMQELRVKAASAEATVAHLSGGNQQKLLFARVLMPQPKILLLDDPTKGVDVATRHEIYRLVAHLAERGVAVLIASSELEEVLGLAHRVIVLADGHIVDEFNRDEGDEKRVLRAVSSHTALARTPASSVLQP</sequence>
<gene>
    <name evidence="11" type="primary">xylG</name>
    <name evidence="11" type="ORF">GCM10011487_56820</name>
</gene>
<evidence type="ECO:0000259" key="10">
    <source>
        <dbReference type="PROSITE" id="PS50893"/>
    </source>
</evidence>
<dbReference type="PROSITE" id="PS50893">
    <property type="entry name" value="ABC_TRANSPORTER_2"/>
    <property type="match status" value="2"/>
</dbReference>
<accession>A0A829YLH4</accession>
<dbReference type="RefSeq" id="WP_161815272.1">
    <property type="nucleotide sequence ID" value="NZ_BLJN01000006.1"/>
</dbReference>
<dbReference type="Proteomes" id="UP000445000">
    <property type="component" value="Unassembled WGS sequence"/>
</dbReference>
<evidence type="ECO:0000256" key="8">
    <source>
        <dbReference type="ARBA" id="ARBA00023798"/>
    </source>
</evidence>
<dbReference type="EMBL" id="BLJN01000006">
    <property type="protein sequence ID" value="GFE83682.1"/>
    <property type="molecule type" value="Genomic_DNA"/>
</dbReference>
<comment type="catalytic activity">
    <reaction evidence="9">
        <text>ATP + H2O + (2R,4S)-2-methyl-2,3,3,4-tetrahydroxytetrahydrofuran-[AI-2-binding protein]Side 1 = ADP + phosphate + (2R,4S)-2-methyl-2,3,3,4-tetrahydroxytetrahydrofuranSide 2 + [AI-2-binding protein]Side 1.</text>
        <dbReference type="EC" id="7.6.2.13"/>
    </reaction>
</comment>
<dbReference type="InterPro" id="IPR050107">
    <property type="entry name" value="ABC_carbohydrate_import_ATPase"/>
</dbReference>
<dbReference type="GO" id="GO:0005886">
    <property type="term" value="C:plasma membrane"/>
    <property type="evidence" value="ECO:0007669"/>
    <property type="project" value="UniProtKB-SubCell"/>
</dbReference>
<dbReference type="AlphaFoldDB" id="A0A829YLH4"/>
<dbReference type="Pfam" id="PF00005">
    <property type="entry name" value="ABC_tran"/>
    <property type="match status" value="2"/>
</dbReference>
<keyword evidence="5" id="KW-0547">Nucleotide-binding</keyword>
<evidence type="ECO:0000313" key="11">
    <source>
        <dbReference type="EMBL" id="GFE83682.1"/>
    </source>
</evidence>
<dbReference type="PROSITE" id="PS00211">
    <property type="entry name" value="ABC_TRANSPORTER_1"/>
    <property type="match status" value="1"/>
</dbReference>
<evidence type="ECO:0000256" key="7">
    <source>
        <dbReference type="ARBA" id="ARBA00023747"/>
    </source>
</evidence>
<reference evidence="12" key="1">
    <citation type="submission" date="2020-01" db="EMBL/GenBank/DDBJ databases">
        <title>'Steroidobacter agaridevorans' sp. nov., agar-degrading bacteria isolated from rhizosphere soils.</title>
        <authorList>
            <person name="Ikenaga M."/>
            <person name="Kataoka M."/>
            <person name="Murouchi A."/>
            <person name="Katsuragi S."/>
            <person name="Sakai M."/>
        </authorList>
    </citation>
    <scope>NUCLEOTIDE SEQUENCE [LARGE SCALE GENOMIC DNA]</scope>
    <source>
        <strain evidence="12">YU21-B</strain>
    </source>
</reference>
<dbReference type="InterPro" id="IPR027417">
    <property type="entry name" value="P-loop_NTPase"/>
</dbReference>
<comment type="similarity">
    <text evidence="2">Belongs to the ABC transporter superfamily. AI-2 autoinducer porter (TC 3.A.1.2.8) family.</text>
</comment>
<dbReference type="EC" id="7.6.2.13" evidence="8"/>
<comment type="subcellular location">
    <subcellularLocation>
        <location evidence="1">Cell inner membrane</location>
        <topology evidence="1">Peripheral membrane protein</topology>
    </subcellularLocation>
</comment>
<dbReference type="GO" id="GO:0005524">
    <property type="term" value="F:ATP binding"/>
    <property type="evidence" value="ECO:0007669"/>
    <property type="project" value="UniProtKB-KW"/>
</dbReference>
<dbReference type="Gene3D" id="3.40.50.300">
    <property type="entry name" value="P-loop containing nucleotide triphosphate hydrolases"/>
    <property type="match status" value="2"/>
</dbReference>
<evidence type="ECO:0000256" key="2">
    <source>
        <dbReference type="ARBA" id="ARBA00009404"/>
    </source>
</evidence>
<evidence type="ECO:0000313" key="12">
    <source>
        <dbReference type="Proteomes" id="UP000445000"/>
    </source>
</evidence>
<keyword evidence="6 11" id="KW-0067">ATP-binding</keyword>
<dbReference type="PANTHER" id="PTHR43790:SF2">
    <property type="entry name" value="AUTOINDUCER 2 IMPORT ATP-BINDING PROTEIN LSRA"/>
    <property type="match status" value="1"/>
</dbReference>
<dbReference type="CDD" id="cd03216">
    <property type="entry name" value="ABC_Carb_Monos_I"/>
    <property type="match status" value="1"/>
</dbReference>
<dbReference type="InterPro" id="IPR017871">
    <property type="entry name" value="ABC_transporter-like_CS"/>
</dbReference>
<name>A0A829YLH4_9GAMM</name>
<dbReference type="PANTHER" id="PTHR43790">
    <property type="entry name" value="CARBOHYDRATE TRANSPORT ATP-BINDING PROTEIN MG119-RELATED"/>
    <property type="match status" value="1"/>
</dbReference>
<keyword evidence="12" id="KW-1185">Reference proteome</keyword>
<comment type="subunit">
    <text evidence="3">The complex is composed of two ATP-binding proteins (LsrA), two transmembrane proteins (LsrC and LsrD) and a solute-binding protein (LsrB).</text>
</comment>
<dbReference type="SUPFAM" id="SSF52540">
    <property type="entry name" value="P-loop containing nucleoside triphosphate hydrolases"/>
    <property type="match status" value="2"/>
</dbReference>
<feature type="domain" description="ABC transporter" evidence="10">
    <location>
        <begin position="6"/>
        <end position="244"/>
    </location>
</feature>
<evidence type="ECO:0000256" key="5">
    <source>
        <dbReference type="ARBA" id="ARBA00022741"/>
    </source>
</evidence>
<evidence type="ECO:0000256" key="3">
    <source>
        <dbReference type="ARBA" id="ARBA00011262"/>
    </source>
</evidence>
<feature type="domain" description="ABC transporter" evidence="10">
    <location>
        <begin position="262"/>
        <end position="502"/>
    </location>
</feature>
<protein>
    <recommendedName>
        <fullName evidence="4">Autoinducer 2 import ATP-binding protein LsrA</fullName>
        <ecNumber evidence="8">7.6.2.13</ecNumber>
    </recommendedName>
</protein>
<evidence type="ECO:0000256" key="6">
    <source>
        <dbReference type="ARBA" id="ARBA00022840"/>
    </source>
</evidence>
<dbReference type="SMART" id="SM00382">
    <property type="entry name" value="AAA"/>
    <property type="match status" value="2"/>
</dbReference>
<dbReference type="GO" id="GO:0016887">
    <property type="term" value="F:ATP hydrolysis activity"/>
    <property type="evidence" value="ECO:0007669"/>
    <property type="project" value="InterPro"/>
</dbReference>
<evidence type="ECO:0000256" key="1">
    <source>
        <dbReference type="ARBA" id="ARBA00004417"/>
    </source>
</evidence>
<dbReference type="InterPro" id="IPR003593">
    <property type="entry name" value="AAA+_ATPase"/>
</dbReference>
<comment type="function">
    <text evidence="7">Part of the ABC transporter complex LsrABCD involved in autoinducer 2 (AI-2) import. Responsible for energy coupling to the transport system.</text>
</comment>
<dbReference type="CDD" id="cd03215">
    <property type="entry name" value="ABC_Carb_Monos_II"/>
    <property type="match status" value="1"/>
</dbReference>
<comment type="caution">
    <text evidence="11">The sequence shown here is derived from an EMBL/GenBank/DDBJ whole genome shotgun (WGS) entry which is preliminary data.</text>
</comment>